<name>I3UVT7_PSEPU</name>
<protein>
    <submittedName>
        <fullName evidence="1">Uncharacterized protein</fullName>
    </submittedName>
</protein>
<evidence type="ECO:0000313" key="2">
    <source>
        <dbReference type="Proteomes" id="UP000005268"/>
    </source>
</evidence>
<dbReference type="AlphaFoldDB" id="I3UVT7"/>
<proteinExistence type="predicted"/>
<evidence type="ECO:0000313" key="1">
    <source>
        <dbReference type="EMBL" id="AFK69608.1"/>
    </source>
</evidence>
<sequence>MGTYELFAAQACAKALLPSAHTAHNHQTAHAPCAMISP</sequence>
<dbReference type="Proteomes" id="UP000005268">
    <property type="component" value="Chromosome"/>
</dbReference>
<gene>
    <name evidence="1" type="ORF">YSA_05245</name>
</gene>
<reference evidence="1 2" key="1">
    <citation type="journal article" date="2012" name="J. Bacteriol.">
        <title>Complete Genome Sequence of the Naphthalene-Degrading Pseudomonas putida Strain ND6.</title>
        <authorList>
            <person name="Li S."/>
            <person name="Zhao H."/>
            <person name="Li Y."/>
            <person name="Niu S."/>
            <person name="Cai B."/>
        </authorList>
    </citation>
    <scope>NUCLEOTIDE SEQUENCE [LARGE SCALE GENOMIC DNA]</scope>
    <source>
        <strain evidence="1 2">ND6</strain>
    </source>
</reference>
<dbReference type="KEGG" id="ppi:YSA_05245"/>
<accession>I3UVT7</accession>
<organism evidence="1 2">
    <name type="scientific">Pseudomonas putida ND6</name>
    <dbReference type="NCBI Taxonomy" id="231023"/>
    <lineage>
        <taxon>Bacteria</taxon>
        <taxon>Pseudomonadati</taxon>
        <taxon>Pseudomonadota</taxon>
        <taxon>Gammaproteobacteria</taxon>
        <taxon>Pseudomonadales</taxon>
        <taxon>Pseudomonadaceae</taxon>
        <taxon>Pseudomonas</taxon>
    </lineage>
</organism>
<dbReference type="HOGENOM" id="CLU_3331813_0_0_6"/>
<dbReference type="EMBL" id="CP003588">
    <property type="protein sequence ID" value="AFK69608.1"/>
    <property type="molecule type" value="Genomic_DNA"/>
</dbReference>